<dbReference type="eggNOG" id="COG2329">
    <property type="taxonomic scope" value="Bacteria"/>
</dbReference>
<accession>A0A081C279</accession>
<dbReference type="HOGENOM" id="CLU_170225_1_0_0"/>
<sequence length="102" mass="11787">MIARVWRGWTNVENADAYEKLLREVVYPGLQKIDGYRGGYILRHDSQDETEFVAVNLFESLDAVKAFAGPEYDVPVFEPEARRFLSKVEPIARHYDVKKAPQ</sequence>
<evidence type="ECO:0000259" key="1">
    <source>
        <dbReference type="Pfam" id="PF03992"/>
    </source>
</evidence>
<name>A0A081C279_VECG1</name>
<dbReference type="EMBL" id="DF820468">
    <property type="protein sequence ID" value="GAK58684.1"/>
    <property type="molecule type" value="Genomic_DNA"/>
</dbReference>
<gene>
    <name evidence="2" type="ORF">U27_05658</name>
</gene>
<dbReference type="SUPFAM" id="SSF54909">
    <property type="entry name" value="Dimeric alpha+beta barrel"/>
    <property type="match status" value="1"/>
</dbReference>
<dbReference type="AlphaFoldDB" id="A0A081C279"/>
<protein>
    <recommendedName>
        <fullName evidence="1">ABM domain-containing protein</fullName>
    </recommendedName>
</protein>
<proteinExistence type="predicted"/>
<dbReference type="Pfam" id="PF03992">
    <property type="entry name" value="ABM"/>
    <property type="match status" value="1"/>
</dbReference>
<reference evidence="2" key="1">
    <citation type="journal article" date="2015" name="PeerJ">
        <title>First genomic representation of candidate bacterial phylum KSB3 points to enhanced environmental sensing as a trigger of wastewater bulking.</title>
        <authorList>
            <person name="Sekiguchi Y."/>
            <person name="Ohashi A."/>
            <person name="Parks D.H."/>
            <person name="Yamauchi T."/>
            <person name="Tyson G.W."/>
            <person name="Hugenholtz P."/>
        </authorList>
    </citation>
    <scope>NUCLEOTIDE SEQUENCE [LARGE SCALE GENOMIC DNA]</scope>
</reference>
<keyword evidence="3" id="KW-1185">Reference proteome</keyword>
<evidence type="ECO:0000313" key="3">
    <source>
        <dbReference type="Proteomes" id="UP000030661"/>
    </source>
</evidence>
<dbReference type="STRING" id="1499967.U27_05658"/>
<dbReference type="InterPro" id="IPR011008">
    <property type="entry name" value="Dimeric_a/b-barrel"/>
</dbReference>
<dbReference type="Proteomes" id="UP000030661">
    <property type="component" value="Unassembled WGS sequence"/>
</dbReference>
<dbReference type="InterPro" id="IPR007138">
    <property type="entry name" value="ABM_dom"/>
</dbReference>
<feature type="domain" description="ABM" evidence="1">
    <location>
        <begin position="9"/>
        <end position="68"/>
    </location>
</feature>
<organism evidence="2">
    <name type="scientific">Vecturithrix granuli</name>
    <dbReference type="NCBI Taxonomy" id="1499967"/>
    <lineage>
        <taxon>Bacteria</taxon>
        <taxon>Candidatus Moduliflexota</taxon>
        <taxon>Candidatus Vecturitrichia</taxon>
        <taxon>Candidatus Vecturitrichales</taxon>
        <taxon>Candidatus Vecturitrichaceae</taxon>
        <taxon>Candidatus Vecturithrix</taxon>
    </lineage>
</organism>
<evidence type="ECO:0000313" key="2">
    <source>
        <dbReference type="EMBL" id="GAK58684.1"/>
    </source>
</evidence>